<sequence>MTPLFRPLLIGAIVVSTALTGCSTSDSARVYSKGQMRQVQTVELGTVISVTPVKMEGEANELVNLGGVALGGLAGSNIGKGTGAAAGAIVGAIAGGLATGSAQRSLGAKNAYEITVQLDRGSRTISIVQEADVVLQPGQRVRVLSGGGNDRVLPL</sequence>
<proteinExistence type="predicted"/>
<dbReference type="EMBL" id="LQQU01000058">
    <property type="protein sequence ID" value="KZE25898.1"/>
    <property type="molecule type" value="Genomic_DNA"/>
</dbReference>
<dbReference type="RefSeq" id="WP_066614327.1">
    <property type="nucleotide sequence ID" value="NZ_LQQU01000058.1"/>
</dbReference>
<comment type="caution">
    <text evidence="1">The sequence shown here is derived from an EMBL/GenBank/DDBJ whole genome shotgun (WGS) entry which is preliminary data.</text>
</comment>
<dbReference type="AlphaFoldDB" id="A0A165EM16"/>
<evidence type="ECO:0000313" key="1">
    <source>
        <dbReference type="EMBL" id="KZE25898.1"/>
    </source>
</evidence>
<protein>
    <recommendedName>
        <fullName evidence="3">Glycine zipper 2TM domain-containing protein</fullName>
    </recommendedName>
</protein>
<organism evidence="1 2">
    <name type="scientific">Crenobacter luteus</name>
    <dbReference type="NCBI Taxonomy" id="1452487"/>
    <lineage>
        <taxon>Bacteria</taxon>
        <taxon>Pseudomonadati</taxon>
        <taxon>Pseudomonadota</taxon>
        <taxon>Betaproteobacteria</taxon>
        <taxon>Neisseriales</taxon>
        <taxon>Neisseriaceae</taxon>
        <taxon>Crenobacter</taxon>
    </lineage>
</organism>
<dbReference type="STRING" id="1452487.AVW16_02410"/>
<evidence type="ECO:0008006" key="3">
    <source>
        <dbReference type="Google" id="ProtNLM"/>
    </source>
</evidence>
<reference evidence="2" key="1">
    <citation type="submission" date="2016-01" db="EMBL/GenBank/DDBJ databases">
        <title>Draft genome of Chromobacterium sp. F49.</title>
        <authorList>
            <person name="Hong K.W."/>
        </authorList>
    </citation>
    <scope>NUCLEOTIDE SEQUENCE [LARGE SCALE GENOMIC DNA]</scope>
    <source>
        <strain evidence="2">CN10</strain>
    </source>
</reference>
<dbReference type="Proteomes" id="UP000076625">
    <property type="component" value="Unassembled WGS sequence"/>
</dbReference>
<evidence type="ECO:0000313" key="2">
    <source>
        <dbReference type="Proteomes" id="UP000076625"/>
    </source>
</evidence>
<accession>A0A165EM16</accession>
<keyword evidence="2" id="KW-1185">Reference proteome</keyword>
<dbReference type="PROSITE" id="PS51257">
    <property type="entry name" value="PROKAR_LIPOPROTEIN"/>
    <property type="match status" value="1"/>
</dbReference>
<name>A0A165EM16_9NEIS</name>
<gene>
    <name evidence="1" type="ORF">AVW16_02410</name>
</gene>
<dbReference type="OrthoDB" id="5298161at2"/>